<feature type="domain" description="Uracil-DNA glycosylase-like" evidence="11">
    <location>
        <begin position="53"/>
        <end position="209"/>
    </location>
</feature>
<keyword evidence="13" id="KW-1185">Reference proteome</keyword>
<dbReference type="SMART" id="SM00986">
    <property type="entry name" value="UDG"/>
    <property type="match status" value="1"/>
</dbReference>
<feature type="region of interest" description="Disordered" evidence="10">
    <location>
        <begin position="1"/>
        <end position="34"/>
    </location>
</feature>
<dbReference type="InterPro" id="IPR005273">
    <property type="entry name" value="Ura-DNA_glyco_family4"/>
</dbReference>
<dbReference type="GO" id="GO:0046872">
    <property type="term" value="F:metal ion binding"/>
    <property type="evidence" value="ECO:0007669"/>
    <property type="project" value="UniProtKB-KW"/>
</dbReference>
<dbReference type="InterPro" id="IPR005122">
    <property type="entry name" value="Uracil-DNA_glycosylase-like"/>
</dbReference>
<comment type="similarity">
    <text evidence="1">Belongs to the uracil-DNA glycosylase (UDG) superfamily. Type 4 (UDGa) family.</text>
</comment>
<dbReference type="InterPro" id="IPR051536">
    <property type="entry name" value="UDG_Type-4/5"/>
</dbReference>
<keyword evidence="6" id="KW-0378">Hydrolase</keyword>
<keyword evidence="4" id="KW-0479">Metal-binding</keyword>
<dbReference type="PANTHER" id="PTHR33693:SF9">
    <property type="entry name" value="TYPE-4 URACIL-DNA GLYCOSYLASE"/>
    <property type="match status" value="1"/>
</dbReference>
<dbReference type="NCBIfam" id="TIGR03914">
    <property type="entry name" value="UDG_fam_dom"/>
    <property type="match status" value="1"/>
</dbReference>
<dbReference type="RefSeq" id="WP_175115070.1">
    <property type="nucleotide sequence ID" value="NZ_CADIKF010000076.1"/>
</dbReference>
<keyword evidence="5" id="KW-0227">DNA damage</keyword>
<dbReference type="EMBL" id="CADIKF010000076">
    <property type="protein sequence ID" value="CAB3771104.1"/>
    <property type="molecule type" value="Genomic_DNA"/>
</dbReference>
<evidence type="ECO:0000256" key="3">
    <source>
        <dbReference type="ARBA" id="ARBA00022485"/>
    </source>
</evidence>
<accession>A0A6J5EYC7</accession>
<name>A0A6J5EYC7_9BURK</name>
<evidence type="ECO:0000256" key="6">
    <source>
        <dbReference type="ARBA" id="ARBA00022801"/>
    </source>
</evidence>
<reference evidence="12 13" key="1">
    <citation type="submission" date="2020-04" db="EMBL/GenBank/DDBJ databases">
        <authorList>
            <person name="De Canck E."/>
        </authorList>
    </citation>
    <scope>NUCLEOTIDE SEQUENCE [LARGE SCALE GENOMIC DNA]</scope>
    <source>
        <strain evidence="12 13">LMG 29739</strain>
    </source>
</reference>
<dbReference type="AlphaFoldDB" id="A0A6J5EYC7"/>
<evidence type="ECO:0000256" key="5">
    <source>
        <dbReference type="ARBA" id="ARBA00022763"/>
    </source>
</evidence>
<dbReference type="InterPro" id="IPR036895">
    <property type="entry name" value="Uracil-DNA_glycosylase-like_sf"/>
</dbReference>
<dbReference type="PANTHER" id="PTHR33693">
    <property type="entry name" value="TYPE-5 URACIL-DNA GLYCOSYLASE"/>
    <property type="match status" value="1"/>
</dbReference>
<dbReference type="NCBIfam" id="TIGR00758">
    <property type="entry name" value="UDG_fam4"/>
    <property type="match status" value="1"/>
</dbReference>
<dbReference type="CDD" id="cd10030">
    <property type="entry name" value="UDG-F4_TTUDGA_SPO1dp_like"/>
    <property type="match status" value="1"/>
</dbReference>
<keyword evidence="9" id="KW-0234">DNA repair</keyword>
<dbReference type="GO" id="GO:0006281">
    <property type="term" value="P:DNA repair"/>
    <property type="evidence" value="ECO:0007669"/>
    <property type="project" value="UniProtKB-KW"/>
</dbReference>
<keyword evidence="8" id="KW-0411">Iron-sulfur</keyword>
<evidence type="ECO:0000256" key="1">
    <source>
        <dbReference type="ARBA" id="ARBA00006521"/>
    </source>
</evidence>
<evidence type="ECO:0000313" key="13">
    <source>
        <dbReference type="Proteomes" id="UP000494329"/>
    </source>
</evidence>
<dbReference type="SUPFAM" id="SSF52141">
    <property type="entry name" value="Uracil-DNA glycosylase-like"/>
    <property type="match status" value="1"/>
</dbReference>
<evidence type="ECO:0000256" key="2">
    <source>
        <dbReference type="ARBA" id="ARBA00019403"/>
    </source>
</evidence>
<organism evidence="12 13">
    <name type="scientific">Paraburkholderia solisilvae</name>
    <dbReference type="NCBI Taxonomy" id="624376"/>
    <lineage>
        <taxon>Bacteria</taxon>
        <taxon>Pseudomonadati</taxon>
        <taxon>Pseudomonadota</taxon>
        <taxon>Betaproteobacteria</taxon>
        <taxon>Burkholderiales</taxon>
        <taxon>Burkholderiaceae</taxon>
        <taxon>Paraburkholderia</taxon>
    </lineage>
</organism>
<evidence type="ECO:0000256" key="8">
    <source>
        <dbReference type="ARBA" id="ARBA00023014"/>
    </source>
</evidence>
<sequence length="227" mass="24741">MRAQDAEPPKGGTTSNGAKDESGAPEVDPRQQPARLEACRRCALWRDATQAVPGAGPRHAPIMLVGEQPGDSEDRAGQPFVGPAGQLLDDALAEAGVSRADVYVTNAVKHFKWEPRGKRRMHKTPAQREIDACRYWLEKELSTVTPVVVVALGATALKAVLDTRATPLRDMIGKIVEHDGRAVVATWHPSFALRAPDPATRKRAIQDIVKTLREAGEIARRGARDRR</sequence>
<dbReference type="Proteomes" id="UP000494329">
    <property type="component" value="Unassembled WGS sequence"/>
</dbReference>
<dbReference type="SMART" id="SM00987">
    <property type="entry name" value="UreE_C"/>
    <property type="match status" value="1"/>
</dbReference>
<protein>
    <recommendedName>
        <fullName evidence="2">Type-4 uracil-DNA glycosylase</fullName>
    </recommendedName>
</protein>
<keyword evidence="7" id="KW-0408">Iron</keyword>
<evidence type="ECO:0000256" key="9">
    <source>
        <dbReference type="ARBA" id="ARBA00023204"/>
    </source>
</evidence>
<dbReference type="GO" id="GO:0051539">
    <property type="term" value="F:4 iron, 4 sulfur cluster binding"/>
    <property type="evidence" value="ECO:0007669"/>
    <property type="project" value="UniProtKB-KW"/>
</dbReference>
<evidence type="ECO:0000256" key="4">
    <source>
        <dbReference type="ARBA" id="ARBA00022723"/>
    </source>
</evidence>
<gene>
    <name evidence="12" type="ORF">LMG29739_05947</name>
</gene>
<evidence type="ECO:0000256" key="7">
    <source>
        <dbReference type="ARBA" id="ARBA00023004"/>
    </source>
</evidence>
<dbReference type="Pfam" id="PF03167">
    <property type="entry name" value="UDG"/>
    <property type="match status" value="1"/>
</dbReference>
<dbReference type="GO" id="GO:0097506">
    <property type="term" value="F:deaminated base DNA N-glycosylase activity"/>
    <property type="evidence" value="ECO:0007669"/>
    <property type="project" value="UniProtKB-ARBA"/>
</dbReference>
<evidence type="ECO:0000256" key="10">
    <source>
        <dbReference type="SAM" id="MobiDB-lite"/>
    </source>
</evidence>
<evidence type="ECO:0000259" key="11">
    <source>
        <dbReference type="SMART" id="SM00986"/>
    </source>
</evidence>
<keyword evidence="3" id="KW-0004">4Fe-4S</keyword>
<proteinExistence type="inferred from homology"/>
<dbReference type="Gene3D" id="3.40.470.10">
    <property type="entry name" value="Uracil-DNA glycosylase-like domain"/>
    <property type="match status" value="1"/>
</dbReference>
<evidence type="ECO:0000313" key="12">
    <source>
        <dbReference type="EMBL" id="CAB3771104.1"/>
    </source>
</evidence>